<dbReference type="Proteomes" id="UP000307173">
    <property type="component" value="Unassembled WGS sequence"/>
</dbReference>
<dbReference type="Gene3D" id="1.10.10.2150">
    <property type="entry name" value="Ribosomal RNA-processing protein 8, N-terminal domain"/>
    <property type="match status" value="1"/>
</dbReference>
<dbReference type="CDD" id="cd13637">
    <property type="entry name" value="PBP2_Ca3427_like"/>
    <property type="match status" value="1"/>
</dbReference>
<dbReference type="SUPFAM" id="SSF53335">
    <property type="entry name" value="S-adenosyl-L-methionine-dependent methyltransferases"/>
    <property type="match status" value="1"/>
</dbReference>
<dbReference type="GO" id="GO:0042273">
    <property type="term" value="P:ribosomal large subunit biogenesis"/>
    <property type="evidence" value="ECO:0007669"/>
    <property type="project" value="TreeGrafter"/>
</dbReference>
<keyword evidence="12" id="KW-1185">Reference proteome</keyword>
<dbReference type="FunFam" id="1.10.10.2150:FF:000001">
    <property type="entry name" value="Ribosomal RNA-processing protein 8"/>
    <property type="match status" value="1"/>
</dbReference>
<evidence type="ECO:0000259" key="10">
    <source>
        <dbReference type="PROSITE" id="PS50888"/>
    </source>
</evidence>
<accession>A0A4T0WW94</accession>
<dbReference type="SUPFAM" id="SSF47459">
    <property type="entry name" value="HLH, helix-loop-helix DNA-binding domain"/>
    <property type="match status" value="1"/>
</dbReference>
<evidence type="ECO:0000256" key="5">
    <source>
        <dbReference type="ARBA" id="ARBA00022679"/>
    </source>
</evidence>
<evidence type="ECO:0000313" key="12">
    <source>
        <dbReference type="Proteomes" id="UP000307173"/>
    </source>
</evidence>
<keyword evidence="6" id="KW-0949">S-adenosyl-L-methionine</keyword>
<dbReference type="OrthoDB" id="10258825at2759"/>
<dbReference type="PANTHER" id="PTHR12787">
    <property type="entry name" value="RIBOSOMAL RNA-PROCESSING PROTEIN 8"/>
    <property type="match status" value="1"/>
</dbReference>
<keyword evidence="7" id="KW-0539">Nucleus</keyword>
<feature type="compositionally biased region" description="Basic and acidic residues" evidence="9">
    <location>
        <begin position="97"/>
        <end position="107"/>
    </location>
</feature>
<evidence type="ECO:0000313" key="11">
    <source>
        <dbReference type="EMBL" id="TID15463.1"/>
    </source>
</evidence>
<comment type="caution">
    <text evidence="11">The sequence shown here is derived from an EMBL/GenBank/DDBJ whole genome shotgun (WGS) entry which is preliminary data.</text>
</comment>
<dbReference type="SUPFAM" id="SSF53850">
    <property type="entry name" value="Periplasmic binding protein-like II"/>
    <property type="match status" value="1"/>
</dbReference>
<protein>
    <recommendedName>
        <fullName evidence="8">Ribosomal RNA-processing protein 8</fullName>
    </recommendedName>
</protein>
<reference evidence="11 12" key="1">
    <citation type="journal article" date="2019" name="Front. Genet.">
        <title>Whole-Genome Sequencing of the Opportunistic Yeast Pathogen Candida inconspicua Uncovers Its Hybrid Origin.</title>
        <authorList>
            <person name="Mixao V."/>
            <person name="Hansen A.P."/>
            <person name="Saus E."/>
            <person name="Boekhout T."/>
            <person name="Lass-Florl C."/>
            <person name="Gabaldon T."/>
        </authorList>
    </citation>
    <scope>NUCLEOTIDE SEQUENCE [LARGE SCALE GENOMIC DNA]</scope>
    <source>
        <strain evidence="11 12">CBS 180</strain>
    </source>
</reference>
<evidence type="ECO:0000256" key="9">
    <source>
        <dbReference type="SAM" id="MobiDB-lite"/>
    </source>
</evidence>
<dbReference type="Gene3D" id="4.10.280.10">
    <property type="entry name" value="Helix-loop-helix DNA-binding domain"/>
    <property type="match status" value="1"/>
</dbReference>
<evidence type="ECO:0000256" key="3">
    <source>
        <dbReference type="ARBA" id="ARBA00022552"/>
    </source>
</evidence>
<dbReference type="InterPro" id="IPR029063">
    <property type="entry name" value="SAM-dependent_MTases_sf"/>
</dbReference>
<dbReference type="InterPro" id="IPR011598">
    <property type="entry name" value="bHLH_dom"/>
</dbReference>
<dbReference type="PROSITE" id="PS50888">
    <property type="entry name" value="BHLH"/>
    <property type="match status" value="1"/>
</dbReference>
<dbReference type="GO" id="GO:0005730">
    <property type="term" value="C:nucleolus"/>
    <property type="evidence" value="ECO:0007669"/>
    <property type="project" value="UniProtKB-SubCell"/>
</dbReference>
<dbReference type="Pfam" id="PF05148">
    <property type="entry name" value="Methyltransf_8"/>
    <property type="match status" value="2"/>
</dbReference>
<feature type="domain" description="BHLH" evidence="10">
    <location>
        <begin position="1025"/>
        <end position="1099"/>
    </location>
</feature>
<dbReference type="InterPro" id="IPR054364">
    <property type="entry name" value="Ca3427-like_PBP2"/>
</dbReference>
<comment type="similarity">
    <text evidence="2">Belongs to the methyltransferase superfamily. RRP8 family.</text>
</comment>
<evidence type="ECO:0000256" key="2">
    <source>
        <dbReference type="ARBA" id="ARBA00006301"/>
    </source>
</evidence>
<evidence type="ECO:0000256" key="4">
    <source>
        <dbReference type="ARBA" id="ARBA00022603"/>
    </source>
</evidence>
<evidence type="ECO:0000256" key="7">
    <source>
        <dbReference type="ARBA" id="ARBA00023242"/>
    </source>
</evidence>
<sequence length="1135" mass="129124">MSLFEVDGWGLDKKRVKSFDGKRRSKKNQKSEHEEDNTAALKLGIKIEKKTEKKRIEKNVEESNSESSDENENVLGSLKGKKRSNAEEPNKEDEDESRFNKKPRSEIPPEVSNGIDPSKLTPLQRKMLNKLSGSRFRWINEQLYTTDSSRALEMMKKQPELYEEYHRGFASQVESWPENPVDVFTRELVYRGVNRMINAPGGLPGINIDGERKVVVSDMGCGEANLAINIDKFMFDYNKNQKEALKKFRKKFGHAKDVVLKNKKLAFQVHSFDLKQINDKITVADIKNVPLGNETCSVVIFCLSLMGTNFLEFIKEADRILIKGGELWITEIKSRLSDPKCTEFIKAIESLGFKLRNFDDANKMFTKFEFYKPLKKVKTTEIDQIRQGKAEGVWLLKPLMLRQTGEMVTKVGYIPEHFSTPIAFAMKYGFYEQNGLSDLELIPYPSGSGHLITSLKNKEIDIAVGLTEAFVRGISNGDSEYKIVGEYVESPLCWSISTGIKNDNLKNVEDLKKLNEVNIGVSRIGSGSYVMSFVLGLQEKISQGFNFKVLNTFENLRNSVNRGETDIFMWEYFTTKKYYDSGEIKKIGEIYTPWSSWVITAGSTLEKDIVDAFLKGTQAGIEYYKQHETEALDYILENLDYNNREDLQEWAKRVEFATDVSHVQYEKNITATMDILLQANVLEAGVTRNLAQQRLESNVSCISKTPQNLPPLQELQLTPIISHAEIHHVDSSISRSNSPNIDFDTAAFMLMSNDNSNATSNFVADNTFLNSPKFQNSSSYTFINNTNNQLNNGIDPNLKLPSLHLNQHNTPPPFSVTTPVGSNFDFDLIGQLLMSPKTNQLIDSSLNTNLPFVDGISNTLSREFPISGMNSPNLSGWTFATPNTQLPIYAPSPTNSIGLMSTTLPKSPVTSSSNTIGLGVLDHYPQPNHNTGLLSNTESMALESFLDSIANEGLKREKKRKGDIKQKDDDPFVDESENLPSKSRKKQKVKKEIVEKNLNSKIKKKSGKLDTSQELTEKKLKTKKERQIAHNKTEQKRRNMIKIAFDKLHNMILNSQFDLQVKVESDQFRKKRKRKSAKKPKTLKKYEVLQRSVREIQLLVQRNAELYKLLNETETTQKIDEIESDEFTNERDDYN</sequence>
<dbReference type="Pfam" id="PF22384">
    <property type="entry name" value="PBP2_Ca3427_like"/>
    <property type="match status" value="1"/>
</dbReference>
<feature type="region of interest" description="Disordered" evidence="9">
    <location>
        <begin position="15"/>
        <end position="121"/>
    </location>
</feature>
<dbReference type="Gene3D" id="3.40.50.150">
    <property type="entry name" value="Vaccinia Virus protein VP39"/>
    <property type="match status" value="1"/>
</dbReference>
<dbReference type="EMBL" id="SELW01000653">
    <property type="protein sequence ID" value="TID15463.1"/>
    <property type="molecule type" value="Genomic_DNA"/>
</dbReference>
<keyword evidence="5" id="KW-0808">Transferase</keyword>
<dbReference type="GO" id="GO:0046983">
    <property type="term" value="F:protein dimerization activity"/>
    <property type="evidence" value="ECO:0007669"/>
    <property type="project" value="InterPro"/>
</dbReference>
<evidence type="ECO:0000256" key="1">
    <source>
        <dbReference type="ARBA" id="ARBA00004604"/>
    </source>
</evidence>
<dbReference type="InterPro" id="IPR042036">
    <property type="entry name" value="RRP8_N"/>
</dbReference>
<dbReference type="InterPro" id="IPR036638">
    <property type="entry name" value="HLH_DNA-bd_sf"/>
</dbReference>
<comment type="subcellular location">
    <subcellularLocation>
        <location evidence="1">Nucleus</location>
        <location evidence="1">Nucleolus</location>
    </subcellularLocation>
</comment>
<evidence type="ECO:0000256" key="6">
    <source>
        <dbReference type="ARBA" id="ARBA00022691"/>
    </source>
</evidence>
<dbReference type="GO" id="GO:0016433">
    <property type="term" value="F:rRNA (adenine) methyltransferase activity"/>
    <property type="evidence" value="ECO:0007669"/>
    <property type="project" value="TreeGrafter"/>
</dbReference>
<feature type="compositionally biased region" description="Basic and acidic residues" evidence="9">
    <location>
        <begin position="45"/>
        <end position="61"/>
    </location>
</feature>
<feature type="compositionally biased region" description="Acidic residues" evidence="9">
    <location>
        <begin position="63"/>
        <end position="72"/>
    </location>
</feature>
<dbReference type="AlphaFoldDB" id="A0A4T0WW94"/>
<name>A0A4T0WW94_9ASCO</name>
<organism evidence="11 12">
    <name type="scientific">Pichia inconspicua</name>
    <dbReference type="NCBI Taxonomy" id="52247"/>
    <lineage>
        <taxon>Eukaryota</taxon>
        <taxon>Fungi</taxon>
        <taxon>Dikarya</taxon>
        <taxon>Ascomycota</taxon>
        <taxon>Saccharomycotina</taxon>
        <taxon>Pichiomycetes</taxon>
        <taxon>Pichiales</taxon>
        <taxon>Pichiaceae</taxon>
        <taxon>Pichia</taxon>
    </lineage>
</organism>
<keyword evidence="4" id="KW-0489">Methyltransferase</keyword>
<dbReference type="PANTHER" id="PTHR12787:SF0">
    <property type="entry name" value="RIBOSOMAL RNA-PROCESSING PROTEIN 8"/>
    <property type="match status" value="1"/>
</dbReference>
<gene>
    <name evidence="11" type="ORF">CANINC_004429</name>
</gene>
<dbReference type="STRING" id="52247.A0A4T0WW94"/>
<dbReference type="Gene3D" id="3.40.190.10">
    <property type="entry name" value="Periplasmic binding protein-like II"/>
    <property type="match status" value="2"/>
</dbReference>
<evidence type="ECO:0000256" key="8">
    <source>
        <dbReference type="ARBA" id="ARBA00076672"/>
    </source>
</evidence>
<dbReference type="Pfam" id="PF00010">
    <property type="entry name" value="HLH"/>
    <property type="match status" value="1"/>
</dbReference>
<proteinExistence type="inferred from homology"/>
<feature type="compositionally biased region" description="Basic and acidic residues" evidence="9">
    <location>
        <begin position="1015"/>
        <end position="1033"/>
    </location>
</feature>
<dbReference type="InterPro" id="IPR007823">
    <property type="entry name" value="RRP8"/>
</dbReference>
<keyword evidence="3" id="KW-0698">rRNA processing</keyword>
<feature type="region of interest" description="Disordered" evidence="9">
    <location>
        <begin position="954"/>
        <end position="1033"/>
    </location>
</feature>